<dbReference type="RefSeq" id="WP_238309355.1">
    <property type="nucleotide sequence ID" value="NZ_BPQV01000001.1"/>
</dbReference>
<evidence type="ECO:0000256" key="2">
    <source>
        <dbReference type="ARBA" id="ARBA00006436"/>
    </source>
</evidence>
<evidence type="ECO:0000256" key="1">
    <source>
        <dbReference type="ARBA" id="ARBA00006407"/>
    </source>
</evidence>
<organism evidence="4 5">
    <name type="scientific">Methylobacterium organophilum</name>
    <dbReference type="NCBI Taxonomy" id="410"/>
    <lineage>
        <taxon>Bacteria</taxon>
        <taxon>Pseudomonadati</taxon>
        <taxon>Pseudomonadota</taxon>
        <taxon>Alphaproteobacteria</taxon>
        <taxon>Hyphomicrobiales</taxon>
        <taxon>Methylobacteriaceae</taxon>
        <taxon>Methylobacterium</taxon>
    </lineage>
</organism>
<comment type="similarity">
    <text evidence="1">Belongs to the CBP3 family.</text>
</comment>
<sequence length="186" mass="19136">MILSFLRRRDPNGAAIRLLHARVNAAARAPALYEGLGVPDTVEGRFEALCLHVILVLRRLDALPAPAADVAQDLVDSVFRQLDASLRELGVGDIGVPKRMKKLAAAFYGRADSYGAPLGAGDRAGLAAALARNLLGAEAAEAGAGALADYVMASAGTLSGLDLDALLGSGPCFADPASFHHPGRAA</sequence>
<dbReference type="Proteomes" id="UP001055156">
    <property type="component" value="Unassembled WGS sequence"/>
</dbReference>
<dbReference type="Pfam" id="PF03981">
    <property type="entry name" value="Ubiq_cyt_C_chap"/>
    <property type="match status" value="1"/>
</dbReference>
<accession>A0ABQ4T5N1</accession>
<protein>
    <recommendedName>
        <fullName evidence="3">Ubiquinol-cytochrome c chaperone domain-containing protein</fullName>
    </recommendedName>
</protein>
<evidence type="ECO:0000259" key="3">
    <source>
        <dbReference type="Pfam" id="PF03981"/>
    </source>
</evidence>
<dbReference type="PANTHER" id="PTHR12184">
    <property type="entry name" value="UBIQUINOL-CYTOCHROME C REDUCTASE COMPLEX ASSEMBLY FACTOR 1 FAMILY MEMBER"/>
    <property type="match status" value="1"/>
</dbReference>
<evidence type="ECO:0000313" key="5">
    <source>
        <dbReference type="Proteomes" id="UP001055156"/>
    </source>
</evidence>
<dbReference type="InterPro" id="IPR007129">
    <property type="entry name" value="Ubiqinol_cyt_c_chaperone_CPB3"/>
</dbReference>
<dbReference type="EMBL" id="BPQV01000001">
    <property type="protein sequence ID" value="GJE25402.1"/>
    <property type="molecule type" value="Genomic_DNA"/>
</dbReference>
<keyword evidence="5" id="KW-1185">Reference proteome</keyword>
<evidence type="ECO:0000313" key="4">
    <source>
        <dbReference type="EMBL" id="GJE25402.1"/>
    </source>
</evidence>
<reference evidence="4" key="2">
    <citation type="submission" date="2021-08" db="EMBL/GenBank/DDBJ databases">
        <authorList>
            <person name="Tani A."/>
            <person name="Ola A."/>
            <person name="Ogura Y."/>
            <person name="Katsura K."/>
            <person name="Hayashi T."/>
        </authorList>
    </citation>
    <scope>NUCLEOTIDE SEQUENCE</scope>
    <source>
        <strain evidence="4">NBRC 15689</strain>
    </source>
</reference>
<gene>
    <name evidence="4" type="ORF">LKMONMHP_0239</name>
</gene>
<dbReference type="InterPro" id="IPR014569">
    <property type="entry name" value="Ubq_cyt-c_CBP3-rel"/>
</dbReference>
<reference evidence="4" key="1">
    <citation type="journal article" date="2021" name="Front. Microbiol.">
        <title>Comprehensive Comparative Genomics and Phenotyping of Methylobacterium Species.</title>
        <authorList>
            <person name="Alessa O."/>
            <person name="Ogura Y."/>
            <person name="Fujitani Y."/>
            <person name="Takami H."/>
            <person name="Hayashi T."/>
            <person name="Sahin N."/>
            <person name="Tani A."/>
        </authorList>
    </citation>
    <scope>NUCLEOTIDE SEQUENCE</scope>
    <source>
        <strain evidence="4">NBRC 15689</strain>
    </source>
</reference>
<comment type="caution">
    <text evidence="4">The sequence shown here is derived from an EMBL/GenBank/DDBJ whole genome shotgun (WGS) entry which is preliminary data.</text>
</comment>
<dbReference type="InterPro" id="IPR021150">
    <property type="entry name" value="Ubiq_cyt_c_chap"/>
</dbReference>
<dbReference type="PANTHER" id="PTHR12184:SF1">
    <property type="entry name" value="UBIQUINOL-CYTOCHROME-C REDUCTASE COMPLEX ASSEMBLY FACTOR 1"/>
    <property type="match status" value="1"/>
</dbReference>
<name>A0ABQ4T5N1_METOR</name>
<comment type="similarity">
    <text evidence="2">Belongs to the UPF0174 family.</text>
</comment>
<dbReference type="PIRSF" id="PIRSF032079">
    <property type="entry name" value="UCP032079"/>
    <property type="match status" value="1"/>
</dbReference>
<proteinExistence type="inferred from homology"/>
<feature type="domain" description="Ubiquinol-cytochrome c chaperone" evidence="3">
    <location>
        <begin position="36"/>
        <end position="169"/>
    </location>
</feature>